<keyword evidence="6" id="KW-1185">Reference proteome</keyword>
<feature type="region of interest" description="Disordered" evidence="2">
    <location>
        <begin position="1018"/>
        <end position="1085"/>
    </location>
</feature>
<feature type="compositionally biased region" description="Polar residues" evidence="2">
    <location>
        <begin position="1630"/>
        <end position="1655"/>
    </location>
</feature>
<evidence type="ECO:0000256" key="1">
    <source>
        <dbReference type="SAM" id="Coils"/>
    </source>
</evidence>
<feature type="compositionally biased region" description="Basic residues" evidence="2">
    <location>
        <begin position="1737"/>
        <end position="1748"/>
    </location>
</feature>
<feature type="compositionally biased region" description="Acidic residues" evidence="2">
    <location>
        <begin position="1140"/>
        <end position="1152"/>
    </location>
</feature>
<dbReference type="PROSITE" id="PS50003">
    <property type="entry name" value="PH_DOMAIN"/>
    <property type="match status" value="1"/>
</dbReference>
<feature type="compositionally biased region" description="Low complexity" evidence="2">
    <location>
        <begin position="642"/>
        <end position="656"/>
    </location>
</feature>
<feature type="compositionally biased region" description="Low complexity" evidence="2">
    <location>
        <begin position="1913"/>
        <end position="1928"/>
    </location>
</feature>
<feature type="compositionally biased region" description="Low complexity" evidence="2">
    <location>
        <begin position="1713"/>
        <end position="1736"/>
    </location>
</feature>
<feature type="compositionally biased region" description="Low complexity" evidence="2">
    <location>
        <begin position="1885"/>
        <end position="1906"/>
    </location>
</feature>
<evidence type="ECO:0000313" key="6">
    <source>
        <dbReference type="Proteomes" id="UP000070412"/>
    </source>
</evidence>
<reference evidence="4" key="2">
    <citation type="submission" date="2020-01" db="EMBL/GenBank/DDBJ databases">
        <authorList>
            <person name="Korhonen P.K.K."/>
            <person name="Guangxu M.G."/>
            <person name="Wang T.W."/>
            <person name="Stroehlein A.J.S."/>
            <person name="Young N.D."/>
            <person name="Ang C.-S.A."/>
            <person name="Fernando D.W.F."/>
            <person name="Lu H.L."/>
            <person name="Taylor S.T."/>
            <person name="Ehtesham M.E.M."/>
            <person name="Najaraj S.H.N."/>
            <person name="Harsha G.H.G."/>
            <person name="Madugundu A.M."/>
            <person name="Renuse S.R."/>
            <person name="Holt D.H."/>
            <person name="Pandey A.P."/>
            <person name="Papenfuss A.P."/>
            <person name="Gasser R.B.G."/>
            <person name="Fischer K.F."/>
        </authorList>
    </citation>
    <scope>NUCLEOTIDE SEQUENCE</scope>
    <source>
        <strain evidence="4">SSS_KF_BRIS2020</strain>
    </source>
</reference>
<feature type="compositionally biased region" description="Basic and acidic residues" evidence="2">
    <location>
        <begin position="1160"/>
        <end position="1178"/>
    </location>
</feature>
<feature type="compositionally biased region" description="Basic and acidic residues" evidence="2">
    <location>
        <begin position="444"/>
        <end position="454"/>
    </location>
</feature>
<feature type="region of interest" description="Disordered" evidence="2">
    <location>
        <begin position="765"/>
        <end position="842"/>
    </location>
</feature>
<feature type="compositionally biased region" description="Low complexity" evidence="2">
    <location>
        <begin position="426"/>
        <end position="441"/>
    </location>
</feature>
<feature type="region of interest" description="Disordered" evidence="2">
    <location>
        <begin position="1243"/>
        <end position="1263"/>
    </location>
</feature>
<feature type="region of interest" description="Disordered" evidence="2">
    <location>
        <begin position="424"/>
        <end position="466"/>
    </location>
</feature>
<dbReference type="EMBL" id="WVUK01000056">
    <property type="protein sequence ID" value="KAF7493342.1"/>
    <property type="molecule type" value="Genomic_DNA"/>
</dbReference>
<dbReference type="InterPro" id="IPR052212">
    <property type="entry name" value="PH-like_domain"/>
</dbReference>
<feature type="compositionally biased region" description="Basic and acidic residues" evidence="2">
    <location>
        <begin position="1040"/>
        <end position="1062"/>
    </location>
</feature>
<dbReference type="OrthoDB" id="6020705at2759"/>
<feature type="region of interest" description="Disordered" evidence="2">
    <location>
        <begin position="1695"/>
        <end position="1767"/>
    </location>
</feature>
<evidence type="ECO:0000313" key="4">
    <source>
        <dbReference type="EMBL" id="KAF7493342.1"/>
    </source>
</evidence>
<feature type="region of interest" description="Disordered" evidence="2">
    <location>
        <begin position="1881"/>
        <end position="1935"/>
    </location>
</feature>
<evidence type="ECO:0000259" key="3">
    <source>
        <dbReference type="PROSITE" id="PS50003"/>
    </source>
</evidence>
<feature type="compositionally biased region" description="Polar residues" evidence="2">
    <location>
        <begin position="604"/>
        <end position="616"/>
    </location>
</feature>
<feature type="compositionally biased region" description="Low complexity" evidence="2">
    <location>
        <begin position="397"/>
        <end position="407"/>
    </location>
</feature>
<dbReference type="Gene3D" id="2.30.29.30">
    <property type="entry name" value="Pleckstrin-homology domain (PH domain)/Phosphotyrosine-binding domain (PTB)"/>
    <property type="match status" value="1"/>
</dbReference>
<reference evidence="5" key="3">
    <citation type="submission" date="2022-06" db="UniProtKB">
        <authorList>
            <consortium name="EnsemblMetazoa"/>
        </authorList>
    </citation>
    <scope>IDENTIFICATION</scope>
</reference>
<protein>
    <submittedName>
        <fullName evidence="4">Pleckstrin homology-like domain family B member 1</fullName>
    </submittedName>
</protein>
<dbReference type="Proteomes" id="UP000070412">
    <property type="component" value="Unassembled WGS sequence"/>
</dbReference>
<feature type="region of interest" description="Disordered" evidence="2">
    <location>
        <begin position="1117"/>
        <end position="1226"/>
    </location>
</feature>
<dbReference type="SMART" id="SM00233">
    <property type="entry name" value="PH"/>
    <property type="match status" value="1"/>
</dbReference>
<feature type="region of interest" description="Disordered" evidence="2">
    <location>
        <begin position="505"/>
        <end position="535"/>
    </location>
</feature>
<organism evidence="4">
    <name type="scientific">Sarcoptes scabiei</name>
    <name type="common">Itch mite</name>
    <name type="synonym">Acarus scabiei</name>
    <dbReference type="NCBI Taxonomy" id="52283"/>
    <lineage>
        <taxon>Eukaryota</taxon>
        <taxon>Metazoa</taxon>
        <taxon>Ecdysozoa</taxon>
        <taxon>Arthropoda</taxon>
        <taxon>Chelicerata</taxon>
        <taxon>Arachnida</taxon>
        <taxon>Acari</taxon>
        <taxon>Acariformes</taxon>
        <taxon>Sarcoptiformes</taxon>
        <taxon>Astigmata</taxon>
        <taxon>Psoroptidia</taxon>
        <taxon>Sarcoptoidea</taxon>
        <taxon>Sarcoptidae</taxon>
        <taxon>Sarcoptinae</taxon>
        <taxon>Sarcoptes</taxon>
    </lineage>
</organism>
<dbReference type="PANTHER" id="PTHR12156">
    <property type="entry name" value="PLECKSTRIN HOMOLOGY-LIKE DOMAIN, FAMILY B, MEMBER 3"/>
    <property type="match status" value="1"/>
</dbReference>
<feature type="compositionally biased region" description="Acidic residues" evidence="2">
    <location>
        <begin position="1699"/>
        <end position="1712"/>
    </location>
</feature>
<dbReference type="InterPro" id="IPR011993">
    <property type="entry name" value="PH-like_dom_sf"/>
</dbReference>
<feature type="region of interest" description="Disordered" evidence="2">
    <location>
        <begin position="1621"/>
        <end position="1655"/>
    </location>
</feature>
<feature type="compositionally biased region" description="Polar residues" evidence="2">
    <location>
        <begin position="1183"/>
        <end position="1197"/>
    </location>
</feature>
<reference evidence="6" key="1">
    <citation type="journal article" date="2020" name="PLoS Negl. Trop. Dis.">
        <title>High-quality nuclear genome for Sarcoptes scabiei-A critical resource for a neglected parasite.</title>
        <authorList>
            <person name="Korhonen P.K."/>
            <person name="Gasser R.B."/>
            <person name="Ma G."/>
            <person name="Wang T."/>
            <person name="Stroehlein A.J."/>
            <person name="Young N.D."/>
            <person name="Ang C.S."/>
            <person name="Fernando D.D."/>
            <person name="Lu H.C."/>
            <person name="Taylor S."/>
            <person name="Reynolds S.L."/>
            <person name="Mofiz E."/>
            <person name="Najaraj S.H."/>
            <person name="Gowda H."/>
            <person name="Madugundu A."/>
            <person name="Renuse S."/>
            <person name="Holt D."/>
            <person name="Pandey A."/>
            <person name="Papenfuss A.T."/>
            <person name="Fischer K."/>
        </authorList>
    </citation>
    <scope>NUCLEOTIDE SEQUENCE [LARGE SCALE GENOMIC DNA]</scope>
</reference>
<dbReference type="PANTHER" id="PTHR12156:SF5">
    <property type="entry name" value="FI18040P1"/>
    <property type="match status" value="1"/>
</dbReference>
<feature type="compositionally biased region" description="Low complexity" evidence="2">
    <location>
        <begin position="510"/>
        <end position="535"/>
    </location>
</feature>
<feature type="coiled-coil region" evidence="1">
    <location>
        <begin position="1294"/>
        <end position="1370"/>
    </location>
</feature>
<feature type="compositionally biased region" description="Low complexity" evidence="2">
    <location>
        <begin position="765"/>
        <end position="787"/>
    </location>
</feature>
<accession>A0A834RCT4</accession>
<dbReference type="InterPro" id="IPR001849">
    <property type="entry name" value="PH_domain"/>
</dbReference>
<feature type="region of interest" description="Disordered" evidence="2">
    <location>
        <begin position="378"/>
        <end position="407"/>
    </location>
</feature>
<feature type="region of interest" description="Disordered" evidence="2">
    <location>
        <begin position="588"/>
        <end position="658"/>
    </location>
</feature>
<sequence length="1986" mass="224735">MMSPSPSLSLSSSSTMLGGVGGVGGKGICGNDNQTSIVNLCRRNSLPRMNFLRHHHHNLHHHKHLANDELLGSYEQQLALLSSNYFDNLNNRLLFTNDHLQKSSCFQQISSSSLILHYISQFMTPDTLILPQKFLHSSQIAQTISMVNHQQQQRLNGFHLYNHHQEICSSVRSEDSNESPSTKQTVTATNLDRCESDCLDRQENSLTDLASAHLEEIIKLCRSLQQKSSSPRKIDSKVSTNSSTSSVIDSSSLIDPIPTHCDGQYLRRSNGHHYHHHRRYHNRCSADCIQYFLQDNFDQKILVDDDHLDKHTLNYSNPKDNVGFEKKKLPINSGINRQEKMNGSNLNCYDHDDDLRPRNDNCIDVEQQQKIFDGKNEISDASHHHNNHHQKLFDSQTSSSSSTTTTSTSKLLFINDLSGSRQQEFSTLTSPSLKSLKTSTSNNDEDRKSDEKKMSPTSNSNGTTIRENQINNNHLASFDNSNQSSNVLELVAKFENVRRRSIHETDHLELSPTSSELPKSSSSSLASTPLLLSSSNSKTNKTIKKFDNENFPFESERLTTEMSDDNCNGHDRAGTNCSNSISSVDIESTKNETDSVHQAPNLPLNLQQIDNNNLKTNGKERNDLRPAFKPKPPPKPKISLASQSKSSMKLLTTKSQPTTMSKTILERCKKENDNNIDVIECDSDEYFKAPPKSADNNPKNDCIRNKLNNSEINKIINISAIDNDDEGRRRLNFSEDFLQNDKFIRKFPSIGNDCDGGVIVAQQSTVTSKSTNRNNNTTVNNNNSNRTSDLESKGSNKDNNYVDDCSHDTLSDVGISRQTTESDSKRNDNNNNINSNDKNVKNYHLGSVNVVVAVVDDHSSSNRSSSSINDRSDVETISNEKMSSSSNSLKVTDLDHIDPCDNHDDEQNKTEKKNSEYNHNNQHHRKHSWIEKQSAKKISPSITSRQRYCGCCCCCCPTGIGQDESSDANVENKIGNQSKLLGIDLAELSESIQKSASLNRKDIESNKSFKKFHSSTFSFATSSSKPTSPLFNNPRIPSFEMDRSNQIDQNPHDHIIVQKSSDKPNLTKSKHKKRQKNSNLIIVDNRNGNIEDDDEEVVDRSKIELNLSDQIRLNEISPNNSVTSCDSNSSDEGIENPAIIDDEDEEDVDDDELLKNNTDSLEKPLTEIDVDSSTKDQYCRSPVANNQQTSRQYLSSKSNHFHQNHYPHHQQQQLHPPPHSHHQHHFNHHNQLITHYQQDLRKSPNVPILSPPQRPSSSQSIGNRTVSPLFPNSVNPDDVHQVELFLNGNNQKHLQTLEQEEIGLLREIEELYTEQNDSIDGLNLEDFDEELAEFQRIEREIKISELEKCLNLVRKQMESIKQKMNKEEQNKKSSEMFKMTNTDLDVDDTTLSINDDDDVDDQSSLFSTNQITTDISNISFTESDQHNHLIENEMAKLIESKMAPLAEPENDEVSKTDSLITISNDQDNRIISKTLESIICESDVDDDDDCDDTHRGEIHLSTSSLTIDKKMSNDSKQKQSLDDLLDESIEIKLEKINNLNEQEQESFLVYETKSNNDCAKNSITIASPLERRCSQYDNEQQHDCYLKHFGYQRNVDMLMLKSVYQKLDLDQFPKIVDEKNVGNRDDSVRNTRPIQFSTDANGSSTEGLSKSLPTTSLDHVNRTAISNTMIVNDKSSDSVVLRHKSSKFPLTNDKINLEDVNDDGGIDDDDLPSESNYSNSSTLLSQTSSRSDQQQRPQHHVSNHRRQPKLRDSSISNGSGAGSQRPLTLYLPVPNQKINLITHLHALGHDLTSAIVTNHLLLTPYTCSGYLYKHCTSSVGKWRKRYFHFDRVRKVFVYYHDRSDFDKMRHPKRGVFFDEIQDVYVDHSKINMRKFLSNSAHESDQINQHQQQQPQSSSSSSSLKASIINNHQNGKSNSSGKYGSSPGSIMQSSKPDGTRCVFVVSTTTFNRKFILSTYTPELMRIWMDVIFTGAQAYLQDFDDQIS</sequence>
<feature type="compositionally biased region" description="Polar residues" evidence="2">
    <location>
        <begin position="455"/>
        <end position="466"/>
    </location>
</feature>
<proteinExistence type="predicted"/>
<feature type="compositionally biased region" description="Basic and acidic residues" evidence="2">
    <location>
        <begin position="892"/>
        <end position="916"/>
    </location>
</feature>
<evidence type="ECO:0000313" key="5">
    <source>
        <dbReference type="EnsemblMetazoa" id="KAF7493342.1"/>
    </source>
</evidence>
<dbReference type="SUPFAM" id="SSF50729">
    <property type="entry name" value="PH domain-like"/>
    <property type="match status" value="1"/>
</dbReference>
<feature type="compositionally biased region" description="Basic residues" evidence="2">
    <location>
        <begin position="1199"/>
        <end position="1208"/>
    </location>
</feature>
<feature type="compositionally biased region" description="Basic and acidic residues" evidence="2">
    <location>
        <begin position="617"/>
        <end position="626"/>
    </location>
</feature>
<gene>
    <name evidence="4" type="ORF">SSS_8747</name>
</gene>
<feature type="compositionally biased region" description="Polar residues" evidence="2">
    <location>
        <begin position="1117"/>
        <end position="1131"/>
    </location>
</feature>
<feature type="region of interest" description="Disordered" evidence="2">
    <location>
        <begin position="857"/>
        <end position="933"/>
    </location>
</feature>
<name>A0A834RCT4_SARSC</name>
<evidence type="ECO:0000256" key="2">
    <source>
        <dbReference type="SAM" id="MobiDB-lite"/>
    </source>
</evidence>
<feature type="compositionally biased region" description="Low complexity" evidence="2">
    <location>
        <begin position="1018"/>
        <end position="1028"/>
    </location>
</feature>
<feature type="domain" description="PH" evidence="3">
    <location>
        <begin position="1804"/>
        <end position="1975"/>
    </location>
</feature>
<dbReference type="EnsemblMetazoa" id="SSS_8747s_mrna">
    <property type="protein sequence ID" value="KAF7493342.1"/>
    <property type="gene ID" value="SSS_8747"/>
</dbReference>
<keyword evidence="1" id="KW-0175">Coiled coil</keyword>